<evidence type="ECO:0000256" key="7">
    <source>
        <dbReference type="PIRSR" id="PIRSR006019-2"/>
    </source>
</evidence>
<dbReference type="PANTHER" id="PTHR11086:SF18">
    <property type="entry name" value="DEOXYCYTIDYLATE DEAMINASE"/>
    <property type="match status" value="1"/>
</dbReference>
<evidence type="ECO:0000313" key="10">
    <source>
        <dbReference type="Proteomes" id="UP000262583"/>
    </source>
</evidence>
<dbReference type="GO" id="GO:0004132">
    <property type="term" value="F:dCMP deaminase activity"/>
    <property type="evidence" value="ECO:0007669"/>
    <property type="project" value="InterPro"/>
</dbReference>
<dbReference type="Gene3D" id="3.40.140.10">
    <property type="entry name" value="Cytidine Deaminase, domain 2"/>
    <property type="match status" value="1"/>
</dbReference>
<dbReference type="GO" id="GO:0006220">
    <property type="term" value="P:pyrimidine nucleotide metabolic process"/>
    <property type="evidence" value="ECO:0007669"/>
    <property type="project" value="InterPro"/>
</dbReference>
<feature type="binding site" evidence="7">
    <location>
        <position position="125"/>
    </location>
    <ligand>
        <name>Zn(2+)</name>
        <dbReference type="ChEBI" id="CHEBI:29105"/>
        <note>catalytic</note>
    </ligand>
</feature>
<dbReference type="Proteomes" id="UP000262583">
    <property type="component" value="Chromosome"/>
</dbReference>
<protein>
    <submittedName>
        <fullName evidence="9">dCMP deaminase</fullName>
    </submittedName>
</protein>
<dbReference type="InterPro" id="IPR016473">
    <property type="entry name" value="dCMP_deaminase"/>
</dbReference>
<sequence length="166" mass="18675">MTDPQDVQKFLEDENRRAEEAGRKLEGKGRVGWHHYFMNIAHVVASRSTCDRKHVGAVIVRDKNILSTGYNGSIRGLPHCDDVGHDMVGGHCVRTVHAEANAIIQAARHGVRIEGADIYTTASPCWECFKLIANAGIRRVFYGEFYREQKVFEVAQQLGIELIKIE</sequence>
<keyword evidence="4" id="KW-0378">Hydrolase</keyword>
<accession>A0A2Z4Y8G9</accession>
<feature type="domain" description="CMP/dCMP-type deaminase" evidence="8">
    <location>
        <begin position="32"/>
        <end position="155"/>
    </location>
</feature>
<dbReference type="Pfam" id="PF00383">
    <property type="entry name" value="dCMP_cyt_deam_1"/>
    <property type="match status" value="1"/>
</dbReference>
<dbReference type="PROSITE" id="PS51747">
    <property type="entry name" value="CYT_DCMP_DEAMINASES_2"/>
    <property type="match status" value="1"/>
</dbReference>
<comment type="similarity">
    <text evidence="2">Belongs to the cytidine and deoxycytidylate deaminase family.</text>
</comment>
<dbReference type="GO" id="GO:0005737">
    <property type="term" value="C:cytoplasm"/>
    <property type="evidence" value="ECO:0007669"/>
    <property type="project" value="TreeGrafter"/>
</dbReference>
<reference evidence="9 10" key="1">
    <citation type="submission" date="2018-05" db="EMBL/GenBank/DDBJ databases">
        <title>A metagenomic window into the 2 km-deep terrestrial subsurface aquifer revealed taxonomically and functionally diverse microbial community comprising novel uncultured bacterial lineages.</title>
        <authorList>
            <person name="Kadnikov V.V."/>
            <person name="Mardanov A.V."/>
            <person name="Beletsky A.V."/>
            <person name="Banks D."/>
            <person name="Pimenov N.V."/>
            <person name="Frank Y.A."/>
            <person name="Karnachuk O.V."/>
            <person name="Ravin N.V."/>
        </authorList>
    </citation>
    <scope>NUCLEOTIDE SEQUENCE [LARGE SCALE GENOMIC DNA]</scope>
    <source>
        <strain evidence="9">BY</strain>
    </source>
</reference>
<dbReference type="PROSITE" id="PS00903">
    <property type="entry name" value="CYT_DCMP_DEAMINASES_1"/>
    <property type="match status" value="1"/>
</dbReference>
<gene>
    <name evidence="9" type="ORF">BRCON_1958</name>
</gene>
<dbReference type="CDD" id="cd01286">
    <property type="entry name" value="deoxycytidylate_deaminase"/>
    <property type="match status" value="1"/>
</dbReference>
<evidence type="ECO:0000256" key="6">
    <source>
        <dbReference type="PIRSR" id="PIRSR006019-1"/>
    </source>
</evidence>
<evidence type="ECO:0000256" key="2">
    <source>
        <dbReference type="ARBA" id="ARBA00006576"/>
    </source>
</evidence>
<dbReference type="PANTHER" id="PTHR11086">
    <property type="entry name" value="DEOXYCYTIDYLATE DEAMINASE-RELATED"/>
    <property type="match status" value="1"/>
</dbReference>
<feature type="binding site" evidence="7">
    <location>
        <position position="97"/>
    </location>
    <ligand>
        <name>Zn(2+)</name>
        <dbReference type="ChEBI" id="CHEBI:29105"/>
        <note>catalytic</note>
    </ligand>
</feature>
<dbReference type="KEGG" id="schv:BRCON_1958"/>
<dbReference type="InterPro" id="IPR016192">
    <property type="entry name" value="APOBEC/CMP_deaminase_Zn-bd"/>
</dbReference>
<name>A0A2Z4Y8G9_SUMC1</name>
<feature type="active site" description="Proton donor" evidence="6">
    <location>
        <position position="99"/>
    </location>
</feature>
<feature type="binding site" evidence="7">
    <location>
        <position position="128"/>
    </location>
    <ligand>
        <name>Zn(2+)</name>
        <dbReference type="ChEBI" id="CHEBI:29105"/>
        <note>catalytic</note>
    </ligand>
</feature>
<evidence type="ECO:0000259" key="8">
    <source>
        <dbReference type="PROSITE" id="PS51747"/>
    </source>
</evidence>
<dbReference type="GO" id="GO:0008270">
    <property type="term" value="F:zinc ion binding"/>
    <property type="evidence" value="ECO:0007669"/>
    <property type="project" value="InterPro"/>
</dbReference>
<organism evidence="9 10">
    <name type="scientific">Sumerlaea chitinivorans</name>
    <dbReference type="NCBI Taxonomy" id="2250252"/>
    <lineage>
        <taxon>Bacteria</taxon>
        <taxon>Candidatus Sumerlaeota</taxon>
        <taxon>Candidatus Sumerlaeia</taxon>
        <taxon>Candidatus Sumerlaeales</taxon>
        <taxon>Candidatus Sumerlaeaceae</taxon>
        <taxon>Candidatus Sumerlaea</taxon>
    </lineage>
</organism>
<evidence type="ECO:0000313" key="9">
    <source>
        <dbReference type="EMBL" id="AXA36735.1"/>
    </source>
</evidence>
<dbReference type="SUPFAM" id="SSF53927">
    <property type="entry name" value="Cytidine deaminase-like"/>
    <property type="match status" value="1"/>
</dbReference>
<proteinExistence type="inferred from homology"/>
<comment type="cofactor">
    <cofactor evidence="1 7">
        <name>Zn(2+)</name>
        <dbReference type="ChEBI" id="CHEBI:29105"/>
    </cofactor>
</comment>
<evidence type="ECO:0000256" key="1">
    <source>
        <dbReference type="ARBA" id="ARBA00001947"/>
    </source>
</evidence>
<evidence type="ECO:0000256" key="4">
    <source>
        <dbReference type="ARBA" id="ARBA00022801"/>
    </source>
</evidence>
<dbReference type="InterPro" id="IPR016193">
    <property type="entry name" value="Cytidine_deaminase-like"/>
</dbReference>
<dbReference type="EMBL" id="CP030759">
    <property type="protein sequence ID" value="AXA36735.1"/>
    <property type="molecule type" value="Genomic_DNA"/>
</dbReference>
<dbReference type="InterPro" id="IPR035105">
    <property type="entry name" value="Deoxycytidylate_deaminase_dom"/>
</dbReference>
<evidence type="ECO:0000256" key="3">
    <source>
        <dbReference type="ARBA" id="ARBA00022723"/>
    </source>
</evidence>
<keyword evidence="3 7" id="KW-0479">Metal-binding</keyword>
<keyword evidence="5 7" id="KW-0862">Zinc</keyword>
<evidence type="ECO:0000256" key="5">
    <source>
        <dbReference type="ARBA" id="ARBA00022833"/>
    </source>
</evidence>
<dbReference type="InterPro" id="IPR002125">
    <property type="entry name" value="CMP_dCMP_dom"/>
</dbReference>
<dbReference type="PIRSF" id="PIRSF006019">
    <property type="entry name" value="dCMP_deaminase"/>
    <property type="match status" value="1"/>
</dbReference>
<dbReference type="InterPro" id="IPR015517">
    <property type="entry name" value="dCMP_deaminase-rel"/>
</dbReference>
<dbReference type="AlphaFoldDB" id="A0A2Z4Y8G9"/>